<feature type="compositionally biased region" description="Acidic residues" evidence="1">
    <location>
        <begin position="184"/>
        <end position="198"/>
    </location>
</feature>
<feature type="compositionally biased region" description="Basic and acidic residues" evidence="1">
    <location>
        <begin position="267"/>
        <end position="362"/>
    </location>
</feature>
<dbReference type="PANTHER" id="PTHR46370:SF1">
    <property type="entry name" value="GPALPP MOTIFS-CONTAINING PROTEIN 1"/>
    <property type="match status" value="1"/>
</dbReference>
<dbReference type="Proteomes" id="UP000007110">
    <property type="component" value="Unassembled WGS sequence"/>
</dbReference>
<protein>
    <recommendedName>
        <fullName evidence="2">DUF3752 domain-containing protein</fullName>
    </recommendedName>
</protein>
<accession>A0A7M7TH55</accession>
<dbReference type="PANTHER" id="PTHR46370">
    <property type="entry name" value="GPALPP MOTIFS-CONTAINING PROTEIN 1"/>
    <property type="match status" value="1"/>
</dbReference>
<dbReference type="CTD" id="55425"/>
<feature type="compositionally biased region" description="Polar residues" evidence="1">
    <location>
        <begin position="153"/>
        <end position="164"/>
    </location>
</feature>
<feature type="region of interest" description="Disordered" evidence="1">
    <location>
        <begin position="229"/>
        <end position="362"/>
    </location>
</feature>
<evidence type="ECO:0000259" key="2">
    <source>
        <dbReference type="Pfam" id="PF12572"/>
    </source>
</evidence>
<evidence type="ECO:0000313" key="3">
    <source>
        <dbReference type="EnsemblMetazoa" id="XP_796639"/>
    </source>
</evidence>
<dbReference type="FunCoup" id="A0A7M7TH55">
    <property type="interactions" value="440"/>
</dbReference>
<sequence>MASYGPAMPPANSSRKSLVDEDDSDDSDLVGPALPPHLLGKTMAGSGDEDSDGNDEIGPALPPHLQPKKRKQVAKEKDDETEFGVQLPPDYSRWNTFDVDASDDDFGENDDEDTKDDAAGVQEKQNKEVDNDDDDDDAYGPALPPSYKKHQPTDNAEMSANLNVRNYGPSLPPGLHSNRMLVELAEDDESDDEEEDEMIGPMPLKPGSEGLYSSSTADEFEKRAAAMKEKIANKNRPEQPKRETWMMELPGYSTNFGLGSRTFRKTARPEETDRSEWTDTPADKARREKERAEKRRIEETQERGGKSRKKEAGTELSQRDKRLADMVAKHNETKRAESLVDMHSKDRKRILEEEGEKPVERRPFDRDLDLNVNQFDEAKRKLLIKKSAQLNTKFSHGKDKVYL</sequence>
<name>A0A7M7TH55_STRPU</name>
<reference evidence="4" key="1">
    <citation type="submission" date="2015-02" db="EMBL/GenBank/DDBJ databases">
        <title>Genome sequencing for Strongylocentrotus purpuratus.</title>
        <authorList>
            <person name="Murali S."/>
            <person name="Liu Y."/>
            <person name="Vee V."/>
            <person name="English A."/>
            <person name="Wang M."/>
            <person name="Skinner E."/>
            <person name="Han Y."/>
            <person name="Muzny D.M."/>
            <person name="Worley K.C."/>
            <person name="Gibbs R.A."/>
        </authorList>
    </citation>
    <scope>NUCLEOTIDE SEQUENCE</scope>
</reference>
<feature type="region of interest" description="Disordered" evidence="1">
    <location>
        <begin position="1"/>
        <end position="214"/>
    </location>
</feature>
<dbReference type="GeneID" id="592003"/>
<organism evidence="3 4">
    <name type="scientific">Strongylocentrotus purpuratus</name>
    <name type="common">Purple sea urchin</name>
    <dbReference type="NCBI Taxonomy" id="7668"/>
    <lineage>
        <taxon>Eukaryota</taxon>
        <taxon>Metazoa</taxon>
        <taxon>Echinodermata</taxon>
        <taxon>Eleutherozoa</taxon>
        <taxon>Echinozoa</taxon>
        <taxon>Echinoidea</taxon>
        <taxon>Euechinoidea</taxon>
        <taxon>Echinacea</taxon>
        <taxon>Camarodonta</taxon>
        <taxon>Echinidea</taxon>
        <taxon>Strongylocentrotidae</taxon>
        <taxon>Strongylocentrotus</taxon>
    </lineage>
</organism>
<dbReference type="AlphaFoldDB" id="A0A7M7TH55"/>
<dbReference type="KEGG" id="spu:592003"/>
<reference evidence="3" key="2">
    <citation type="submission" date="2021-01" db="UniProtKB">
        <authorList>
            <consortium name="EnsemblMetazoa"/>
        </authorList>
    </citation>
    <scope>IDENTIFICATION</scope>
</reference>
<evidence type="ECO:0000313" key="4">
    <source>
        <dbReference type="Proteomes" id="UP000007110"/>
    </source>
</evidence>
<dbReference type="InterPro" id="IPR022226">
    <property type="entry name" value="DUF3752"/>
</dbReference>
<dbReference type="InParanoid" id="A0A7M7TH55"/>
<feature type="domain" description="DUF3752" evidence="2">
    <location>
        <begin position="258"/>
        <end position="395"/>
    </location>
</feature>
<dbReference type="Pfam" id="PF12572">
    <property type="entry name" value="DUF3752"/>
    <property type="match status" value="1"/>
</dbReference>
<dbReference type="EnsemblMetazoa" id="XM_791546">
    <property type="protein sequence ID" value="XP_796639"/>
    <property type="gene ID" value="LOC592003"/>
</dbReference>
<proteinExistence type="predicted"/>
<keyword evidence="4" id="KW-1185">Reference proteome</keyword>
<dbReference type="InterPro" id="IPR046331">
    <property type="entry name" value="GPAM1-like"/>
</dbReference>
<feature type="compositionally biased region" description="Basic and acidic residues" evidence="1">
    <location>
        <begin position="229"/>
        <end position="245"/>
    </location>
</feature>
<dbReference type="OrthoDB" id="73491at2759"/>
<dbReference type="OMA" id="GPQQDME"/>
<dbReference type="RefSeq" id="XP_796639.3">
    <property type="nucleotide sequence ID" value="XM_791546.4"/>
</dbReference>
<feature type="compositionally biased region" description="Acidic residues" evidence="1">
    <location>
        <begin position="100"/>
        <end position="115"/>
    </location>
</feature>
<evidence type="ECO:0000256" key="1">
    <source>
        <dbReference type="SAM" id="MobiDB-lite"/>
    </source>
</evidence>